<protein>
    <submittedName>
        <fullName evidence="10">Epoxyqueuosine reductase</fullName>
    </submittedName>
</protein>
<dbReference type="PANTHER" id="PTHR30002">
    <property type="entry name" value="EPOXYQUEUOSINE REDUCTASE"/>
    <property type="match status" value="1"/>
</dbReference>
<dbReference type="GO" id="GO:0052693">
    <property type="term" value="F:epoxyqueuosine reductase activity"/>
    <property type="evidence" value="ECO:0007669"/>
    <property type="project" value="TreeGrafter"/>
</dbReference>
<keyword evidence="5" id="KW-0671">Queuosine biosynthesis</keyword>
<keyword evidence="4" id="KW-0479">Metal-binding</keyword>
<dbReference type="SUPFAM" id="SSF54862">
    <property type="entry name" value="4Fe-4S ferredoxins"/>
    <property type="match status" value="1"/>
</dbReference>
<dbReference type="InterPro" id="IPR017896">
    <property type="entry name" value="4Fe4S_Fe-S-bd"/>
</dbReference>
<keyword evidence="8" id="KW-0411">Iron-sulfur</keyword>
<reference evidence="11" key="1">
    <citation type="submission" date="2017-06" db="EMBL/GenBank/DDBJ databases">
        <authorList>
            <person name="Varghese N."/>
            <person name="Submissions S."/>
        </authorList>
    </citation>
    <scope>NUCLEOTIDE SEQUENCE [LARGE SCALE GENOMIC DNA]</scope>
    <source>
        <strain evidence="11">SCA</strain>
    </source>
</reference>
<dbReference type="PROSITE" id="PS51379">
    <property type="entry name" value="4FE4S_FER_2"/>
    <property type="match status" value="1"/>
</dbReference>
<keyword evidence="3" id="KW-0819">tRNA processing</keyword>
<evidence type="ECO:0000256" key="1">
    <source>
        <dbReference type="ARBA" id="ARBA00022485"/>
    </source>
</evidence>
<dbReference type="GO" id="GO:0051539">
    <property type="term" value="F:4 iron, 4 sulfur cluster binding"/>
    <property type="evidence" value="ECO:0007669"/>
    <property type="project" value="UniProtKB-KW"/>
</dbReference>
<name>A0A239H7P4_9FIRM</name>
<dbReference type="PANTHER" id="PTHR30002:SF4">
    <property type="entry name" value="EPOXYQUEUOSINE REDUCTASE"/>
    <property type="match status" value="1"/>
</dbReference>
<dbReference type="InterPro" id="IPR017900">
    <property type="entry name" value="4Fe4S_Fe_S_CS"/>
</dbReference>
<dbReference type="OrthoDB" id="9784571at2"/>
<dbReference type="PROSITE" id="PS00198">
    <property type="entry name" value="4FE4S_FER_1"/>
    <property type="match status" value="1"/>
</dbReference>
<evidence type="ECO:0000313" key="10">
    <source>
        <dbReference type="EMBL" id="SNS76274.1"/>
    </source>
</evidence>
<feature type="domain" description="4Fe-4S ferredoxin-type" evidence="9">
    <location>
        <begin position="178"/>
        <end position="206"/>
    </location>
</feature>
<accession>A0A239H7P4</accession>
<dbReference type="GO" id="GO:0008616">
    <property type="term" value="P:tRNA queuosine(34) biosynthetic process"/>
    <property type="evidence" value="ECO:0007669"/>
    <property type="project" value="UniProtKB-KW"/>
</dbReference>
<keyword evidence="7" id="KW-0408">Iron</keyword>
<organism evidence="10 11">
    <name type="scientific">Anaerovirgula multivorans</name>
    <dbReference type="NCBI Taxonomy" id="312168"/>
    <lineage>
        <taxon>Bacteria</taxon>
        <taxon>Bacillati</taxon>
        <taxon>Bacillota</taxon>
        <taxon>Clostridia</taxon>
        <taxon>Peptostreptococcales</taxon>
        <taxon>Natronincolaceae</taxon>
        <taxon>Anaerovirgula</taxon>
    </lineage>
</organism>
<keyword evidence="1" id="KW-0004">4Fe-4S</keyword>
<evidence type="ECO:0000259" key="9">
    <source>
        <dbReference type="PROSITE" id="PS51379"/>
    </source>
</evidence>
<gene>
    <name evidence="10" type="ORF">SAMN05446037_102017</name>
</gene>
<evidence type="ECO:0000256" key="6">
    <source>
        <dbReference type="ARBA" id="ARBA00023002"/>
    </source>
</evidence>
<keyword evidence="2" id="KW-0963">Cytoplasm</keyword>
<dbReference type="Pfam" id="PF08331">
    <property type="entry name" value="QueG_DUF1730"/>
    <property type="match status" value="1"/>
</dbReference>
<dbReference type="EMBL" id="FZOJ01000020">
    <property type="protein sequence ID" value="SNS76274.1"/>
    <property type="molecule type" value="Genomic_DNA"/>
</dbReference>
<keyword evidence="6" id="KW-0560">Oxidoreductase</keyword>
<dbReference type="AlphaFoldDB" id="A0A239H7P4"/>
<dbReference type="InterPro" id="IPR004453">
    <property type="entry name" value="QueG"/>
</dbReference>
<dbReference type="InterPro" id="IPR013542">
    <property type="entry name" value="QueG_DUF1730"/>
</dbReference>
<dbReference type="RefSeq" id="WP_089284069.1">
    <property type="nucleotide sequence ID" value="NZ_FZOJ01000020.1"/>
</dbReference>
<proteinExistence type="predicted"/>
<sequence length="378" mass="43859">MTLKEQIVNYAKSIGVSMIGFTSAEAFEDIRGILEERKKLEYLSGFEEKDIDLRIDPKKTMPEAKSILVIALPYYIDEENLQQKETPLFHGELARTAWGKDYHDVVKEKLEKIATFIKGKKEKFDYKSFVDTGPLVDRHVAYRAGLGWYGYNSILMNDEYGSWFFIGYMLNNLEIPSDKPLNNRSCQGCNLCIKHCPKGAIEAPYKFNAKKCLSNILQQKEDIKESDRKSLGKSLYGCDICQQVCPHNKEIKKETEEDFYPKEALHKPDLLQLLSMSNKEFKKTYGETSAGWRGKKILQRNAIIALVNHGDKKTIPYLLPLLQDNRPEIRKYAIWAICELDPFKAYQILMKVKKQEKDEEVLKTIEYYCKKISCEKKR</sequence>
<evidence type="ECO:0000313" key="11">
    <source>
        <dbReference type="Proteomes" id="UP000198304"/>
    </source>
</evidence>
<evidence type="ECO:0000256" key="4">
    <source>
        <dbReference type="ARBA" id="ARBA00022723"/>
    </source>
</evidence>
<dbReference type="SUPFAM" id="SSF48371">
    <property type="entry name" value="ARM repeat"/>
    <property type="match status" value="1"/>
</dbReference>
<evidence type="ECO:0000256" key="3">
    <source>
        <dbReference type="ARBA" id="ARBA00022694"/>
    </source>
</evidence>
<dbReference type="InterPro" id="IPR011989">
    <property type="entry name" value="ARM-like"/>
</dbReference>
<dbReference type="Pfam" id="PF13484">
    <property type="entry name" value="Fer4_16"/>
    <property type="match status" value="1"/>
</dbReference>
<evidence type="ECO:0000256" key="7">
    <source>
        <dbReference type="ARBA" id="ARBA00023004"/>
    </source>
</evidence>
<evidence type="ECO:0000256" key="5">
    <source>
        <dbReference type="ARBA" id="ARBA00022785"/>
    </source>
</evidence>
<dbReference type="NCBIfam" id="TIGR00276">
    <property type="entry name" value="tRNA epoxyqueuosine(34) reductase QueG"/>
    <property type="match status" value="1"/>
</dbReference>
<dbReference type="Pfam" id="PF13646">
    <property type="entry name" value="HEAT_2"/>
    <property type="match status" value="1"/>
</dbReference>
<dbReference type="InterPro" id="IPR016024">
    <property type="entry name" value="ARM-type_fold"/>
</dbReference>
<dbReference type="Gene3D" id="3.30.70.20">
    <property type="match status" value="1"/>
</dbReference>
<dbReference type="Gene3D" id="1.25.10.10">
    <property type="entry name" value="Leucine-rich Repeat Variant"/>
    <property type="match status" value="1"/>
</dbReference>
<keyword evidence="11" id="KW-1185">Reference proteome</keyword>
<evidence type="ECO:0000256" key="2">
    <source>
        <dbReference type="ARBA" id="ARBA00022490"/>
    </source>
</evidence>
<dbReference type="Proteomes" id="UP000198304">
    <property type="component" value="Unassembled WGS sequence"/>
</dbReference>
<dbReference type="GO" id="GO:0046872">
    <property type="term" value="F:metal ion binding"/>
    <property type="evidence" value="ECO:0007669"/>
    <property type="project" value="UniProtKB-KW"/>
</dbReference>
<evidence type="ECO:0000256" key="8">
    <source>
        <dbReference type="ARBA" id="ARBA00023014"/>
    </source>
</evidence>